<name>A0A2G9G3S8_9LAMI</name>
<dbReference type="Proteomes" id="UP000231279">
    <property type="component" value="Unassembled WGS sequence"/>
</dbReference>
<evidence type="ECO:0000256" key="1">
    <source>
        <dbReference type="SAM" id="Coils"/>
    </source>
</evidence>
<evidence type="ECO:0000256" key="2">
    <source>
        <dbReference type="SAM" id="MobiDB-lite"/>
    </source>
</evidence>
<dbReference type="AlphaFoldDB" id="A0A2G9G3S8"/>
<sequence length="265" mass="30100">MQRSFPQKITKSDALVDGEEHDKEGDPFDKEACSPPGESKRKSHSYPLEESGGSNADRHWKRQRKDFKPSKLRNDSVINPSSTEEFLKKLWSDLRQRIANTPIDSISSIYDDVQFVLESMTSFNKFDIAQLEELLKVLFDKASAYDEVRSTSSNKASEELFAQQLGEVKDHFHNAQAQKVKAANQIQYTEEKLESIEKELVNLKEHKKNLYVSLNSQAEVLEIKEEITAIENALPSSDEAMENLKIIATHLEVAKGELKSLVPFA</sequence>
<keyword evidence="1" id="KW-0175">Coiled coil</keyword>
<proteinExistence type="predicted"/>
<dbReference type="EMBL" id="NKXS01007253">
    <property type="protein sequence ID" value="PIM99950.1"/>
    <property type="molecule type" value="Genomic_DNA"/>
</dbReference>
<evidence type="ECO:0000313" key="3">
    <source>
        <dbReference type="EMBL" id="PIM99950.1"/>
    </source>
</evidence>
<protein>
    <submittedName>
        <fullName evidence="3">Uncharacterized protein</fullName>
    </submittedName>
</protein>
<keyword evidence="4" id="KW-1185">Reference proteome</keyword>
<evidence type="ECO:0000313" key="4">
    <source>
        <dbReference type="Proteomes" id="UP000231279"/>
    </source>
</evidence>
<organism evidence="3 4">
    <name type="scientific">Handroanthus impetiginosus</name>
    <dbReference type="NCBI Taxonomy" id="429701"/>
    <lineage>
        <taxon>Eukaryota</taxon>
        <taxon>Viridiplantae</taxon>
        <taxon>Streptophyta</taxon>
        <taxon>Embryophyta</taxon>
        <taxon>Tracheophyta</taxon>
        <taxon>Spermatophyta</taxon>
        <taxon>Magnoliopsida</taxon>
        <taxon>eudicotyledons</taxon>
        <taxon>Gunneridae</taxon>
        <taxon>Pentapetalae</taxon>
        <taxon>asterids</taxon>
        <taxon>lamiids</taxon>
        <taxon>Lamiales</taxon>
        <taxon>Bignoniaceae</taxon>
        <taxon>Crescentiina</taxon>
        <taxon>Tabebuia alliance</taxon>
        <taxon>Handroanthus</taxon>
    </lineage>
</organism>
<accession>A0A2G9G3S8</accession>
<feature type="region of interest" description="Disordered" evidence="2">
    <location>
        <begin position="1"/>
        <end position="78"/>
    </location>
</feature>
<feature type="coiled-coil region" evidence="1">
    <location>
        <begin position="179"/>
        <end position="213"/>
    </location>
</feature>
<gene>
    <name evidence="3" type="ORF">CDL12_27548</name>
</gene>
<comment type="caution">
    <text evidence="3">The sequence shown here is derived from an EMBL/GenBank/DDBJ whole genome shotgun (WGS) entry which is preliminary data.</text>
</comment>
<dbReference type="OrthoDB" id="1327642at2759"/>
<feature type="compositionally biased region" description="Basic and acidic residues" evidence="2">
    <location>
        <begin position="18"/>
        <end position="32"/>
    </location>
</feature>
<reference evidence="4" key="1">
    <citation type="journal article" date="2018" name="Gigascience">
        <title>Genome assembly of the Pink Ipe (Handroanthus impetiginosus, Bignoniaceae), a highly valued, ecologically keystone Neotropical timber forest tree.</title>
        <authorList>
            <person name="Silva-Junior O.B."/>
            <person name="Grattapaglia D."/>
            <person name="Novaes E."/>
            <person name="Collevatti R.G."/>
        </authorList>
    </citation>
    <scope>NUCLEOTIDE SEQUENCE [LARGE SCALE GENOMIC DNA]</scope>
    <source>
        <strain evidence="4">cv. UFG-1</strain>
    </source>
</reference>